<reference evidence="3" key="1">
    <citation type="submission" date="2014-04" db="EMBL/GenBank/DDBJ databases">
        <title>Evolutionary Origins and Diversification of the Mycorrhizal Mutualists.</title>
        <authorList>
            <consortium name="DOE Joint Genome Institute"/>
            <consortium name="Mycorrhizal Genomics Consortium"/>
            <person name="Kohler A."/>
            <person name="Kuo A."/>
            <person name="Nagy L.G."/>
            <person name="Floudas D."/>
            <person name="Copeland A."/>
            <person name="Barry K.W."/>
            <person name="Cichocki N."/>
            <person name="Veneault-Fourrey C."/>
            <person name="LaButti K."/>
            <person name="Lindquist E.A."/>
            <person name="Lipzen A."/>
            <person name="Lundell T."/>
            <person name="Morin E."/>
            <person name="Murat C."/>
            <person name="Riley R."/>
            <person name="Ohm R."/>
            <person name="Sun H."/>
            <person name="Tunlid A."/>
            <person name="Henrissat B."/>
            <person name="Grigoriev I.V."/>
            <person name="Hibbett D.S."/>
            <person name="Martin F."/>
        </authorList>
    </citation>
    <scope>NUCLEOTIDE SEQUENCE [LARGE SCALE GENOMIC DNA]</scope>
    <source>
        <strain evidence="3">FD-334 SS-4</strain>
    </source>
</reference>
<feature type="region of interest" description="Disordered" evidence="1">
    <location>
        <begin position="240"/>
        <end position="279"/>
    </location>
</feature>
<protein>
    <submittedName>
        <fullName evidence="2">Uncharacterized protein</fullName>
    </submittedName>
</protein>
<dbReference type="Proteomes" id="UP000054270">
    <property type="component" value="Unassembled WGS sequence"/>
</dbReference>
<feature type="compositionally biased region" description="Polar residues" evidence="1">
    <location>
        <begin position="250"/>
        <end position="269"/>
    </location>
</feature>
<organism evidence="2 3">
    <name type="scientific">Hypholoma sublateritium (strain FD-334 SS-4)</name>
    <dbReference type="NCBI Taxonomy" id="945553"/>
    <lineage>
        <taxon>Eukaryota</taxon>
        <taxon>Fungi</taxon>
        <taxon>Dikarya</taxon>
        <taxon>Basidiomycota</taxon>
        <taxon>Agaricomycotina</taxon>
        <taxon>Agaricomycetes</taxon>
        <taxon>Agaricomycetidae</taxon>
        <taxon>Agaricales</taxon>
        <taxon>Agaricineae</taxon>
        <taxon>Strophariaceae</taxon>
        <taxon>Hypholoma</taxon>
    </lineage>
</organism>
<name>A0A0D2NZH7_HYPSF</name>
<evidence type="ECO:0000256" key="1">
    <source>
        <dbReference type="SAM" id="MobiDB-lite"/>
    </source>
</evidence>
<accession>A0A0D2NZH7</accession>
<proteinExistence type="predicted"/>
<evidence type="ECO:0000313" key="3">
    <source>
        <dbReference type="Proteomes" id="UP000054270"/>
    </source>
</evidence>
<keyword evidence="3" id="KW-1185">Reference proteome</keyword>
<evidence type="ECO:0000313" key="2">
    <source>
        <dbReference type="EMBL" id="KJA21886.1"/>
    </source>
</evidence>
<sequence length="279" mass="31020">MPPSAAESYLSAIAPPAELPPCVHGYDHSFRVCMGSLASNSHEIGRRYSWCHGGNRRCVGSDKGPILSVAERALLRQKLNEFKEQLKTDKKEIQAAGGRTAAKRKRARSIAYDEDHSVVDDDETVSNTDSSQDEIIKVHMYFGPDTMSSHDGTVINGSYSFREDTHFRELGSWPETRWLMFDVIQKRWIDIPALARIEVGSGPLVTRYNDPEADLTTYEGLDCLVEKALDAFAIDNAHSPSRARHVPQKQALQTPGSSQTTAGTSSPVASLSRKRIRRY</sequence>
<gene>
    <name evidence="2" type="ORF">HYPSUDRAFT_202580</name>
</gene>
<dbReference type="AlphaFoldDB" id="A0A0D2NZH7"/>
<dbReference type="EMBL" id="KN817554">
    <property type="protein sequence ID" value="KJA21886.1"/>
    <property type="molecule type" value="Genomic_DNA"/>
</dbReference>